<evidence type="ECO:0000313" key="2">
    <source>
        <dbReference type="Proteomes" id="UP000003692"/>
    </source>
</evidence>
<gene>
    <name evidence="1" type="ORF">EDWATA_00174</name>
</gene>
<sequence>MVIFSTRCFCRHQYANFCRASHGASGGYSMQRMLWRRRPTACWRGRRRG</sequence>
<protein>
    <submittedName>
        <fullName evidence="1">Uncharacterized protein</fullName>
    </submittedName>
</protein>
<dbReference type="HOGENOM" id="CLU_3135076_0_0_6"/>
<proteinExistence type="predicted"/>
<reference evidence="1 2" key="1">
    <citation type="submission" date="2010-02" db="EMBL/GenBank/DDBJ databases">
        <authorList>
            <person name="Weinstock G."/>
            <person name="Sodergren E."/>
            <person name="Clifton S."/>
            <person name="Fulton L."/>
            <person name="Fulton B."/>
            <person name="Courtney L."/>
            <person name="Fronick C."/>
            <person name="Harrison M."/>
            <person name="Strong C."/>
            <person name="Farmer C."/>
            <person name="Delahaunty K."/>
            <person name="Markovic C."/>
            <person name="Hall O."/>
            <person name="Minx P."/>
            <person name="Tomlinson C."/>
            <person name="Mitreva M."/>
            <person name="Nelson J."/>
            <person name="Hou S."/>
            <person name="Wollam A."/>
            <person name="Pepin K.H."/>
            <person name="Johnson M."/>
            <person name="Bhonagiri V."/>
            <person name="Zhang X."/>
            <person name="Suruliraj S."/>
            <person name="Warren W."/>
            <person name="Chinwalla A."/>
            <person name="Mardis E.R."/>
            <person name="Wilson R.K."/>
        </authorList>
    </citation>
    <scope>NUCLEOTIDE SEQUENCE [LARGE SCALE GENOMIC DNA]</scope>
    <source>
        <strain evidence="1 2">ATCC 23685</strain>
    </source>
</reference>
<dbReference type="Proteomes" id="UP000003692">
    <property type="component" value="Unassembled WGS sequence"/>
</dbReference>
<dbReference type="AlphaFoldDB" id="D4F0F1"/>
<accession>D4F0F1</accession>
<name>D4F0F1_EDWTA</name>
<dbReference type="EMBL" id="ADGK01000010">
    <property type="protein sequence ID" value="EFE24752.1"/>
    <property type="molecule type" value="Genomic_DNA"/>
</dbReference>
<organism evidence="1 2">
    <name type="scientific">Edwardsiella tarda ATCC 23685</name>
    <dbReference type="NCBI Taxonomy" id="500638"/>
    <lineage>
        <taxon>Bacteria</taxon>
        <taxon>Pseudomonadati</taxon>
        <taxon>Pseudomonadota</taxon>
        <taxon>Gammaproteobacteria</taxon>
        <taxon>Enterobacterales</taxon>
        <taxon>Hafniaceae</taxon>
        <taxon>Edwardsiella</taxon>
    </lineage>
</organism>
<comment type="caution">
    <text evidence="1">The sequence shown here is derived from an EMBL/GenBank/DDBJ whole genome shotgun (WGS) entry which is preliminary data.</text>
</comment>
<evidence type="ECO:0000313" key="1">
    <source>
        <dbReference type="EMBL" id="EFE24752.1"/>
    </source>
</evidence>